<dbReference type="SUPFAM" id="SSF53850">
    <property type="entry name" value="Periplasmic binding protein-like II"/>
    <property type="match status" value="1"/>
</dbReference>
<name>A0A5J6QMY5_9GAMM</name>
<dbReference type="InterPro" id="IPR005119">
    <property type="entry name" value="LysR_subst-bd"/>
</dbReference>
<accession>A0A5J6QMY5</accession>
<dbReference type="EMBL" id="CP043311">
    <property type="protein sequence ID" value="QEY63042.1"/>
    <property type="molecule type" value="Genomic_DNA"/>
</dbReference>
<feature type="domain" description="LysR substrate-binding" evidence="2">
    <location>
        <begin position="14"/>
        <end position="65"/>
    </location>
</feature>
<dbReference type="KEGG" id="plal:FXN65_13555"/>
<gene>
    <name evidence="3" type="ORF">FXN65_13555</name>
</gene>
<dbReference type="InterPro" id="IPR058163">
    <property type="entry name" value="LysR-type_TF_proteobact-type"/>
</dbReference>
<dbReference type="AlphaFoldDB" id="A0A5J6QMY5"/>
<dbReference type="GO" id="GO:0006351">
    <property type="term" value="P:DNA-templated transcription"/>
    <property type="evidence" value="ECO:0007669"/>
    <property type="project" value="TreeGrafter"/>
</dbReference>
<proteinExistence type="inferred from homology"/>
<protein>
    <recommendedName>
        <fullName evidence="2">LysR substrate-binding domain-containing protein</fullName>
    </recommendedName>
</protein>
<evidence type="ECO:0000256" key="1">
    <source>
        <dbReference type="ARBA" id="ARBA00009437"/>
    </source>
</evidence>
<evidence type="ECO:0000313" key="4">
    <source>
        <dbReference type="Proteomes" id="UP000327179"/>
    </source>
</evidence>
<dbReference type="Proteomes" id="UP000327179">
    <property type="component" value="Chromosome"/>
</dbReference>
<dbReference type="PANTHER" id="PTHR30537">
    <property type="entry name" value="HTH-TYPE TRANSCRIPTIONAL REGULATOR"/>
    <property type="match status" value="1"/>
</dbReference>
<keyword evidence="4" id="KW-1185">Reference proteome</keyword>
<evidence type="ECO:0000259" key="2">
    <source>
        <dbReference type="Pfam" id="PF03466"/>
    </source>
</evidence>
<dbReference type="GO" id="GO:0003700">
    <property type="term" value="F:DNA-binding transcription factor activity"/>
    <property type="evidence" value="ECO:0007669"/>
    <property type="project" value="TreeGrafter"/>
</dbReference>
<dbReference type="Gene3D" id="3.40.190.290">
    <property type="match status" value="1"/>
</dbReference>
<dbReference type="GO" id="GO:0043565">
    <property type="term" value="F:sequence-specific DNA binding"/>
    <property type="evidence" value="ECO:0007669"/>
    <property type="project" value="TreeGrafter"/>
</dbReference>
<sequence length="78" mass="8613">MTPTTRSIGDSVGSYMVLPHLKSGRLVQVLEQYRAPVVPVSVIYQQNNQLSPAVRSFVDWIAELFSASPLRVSAPLSR</sequence>
<evidence type="ECO:0000313" key="3">
    <source>
        <dbReference type="EMBL" id="QEY63042.1"/>
    </source>
</evidence>
<dbReference type="PANTHER" id="PTHR30537:SF72">
    <property type="entry name" value="LYSR FAMILY TRANSCRIPTIONAL REGULATOR"/>
    <property type="match status" value="1"/>
</dbReference>
<dbReference type="Pfam" id="PF03466">
    <property type="entry name" value="LysR_substrate"/>
    <property type="match status" value="1"/>
</dbReference>
<organism evidence="3 4">
    <name type="scientific">Metapseudomonas lalkuanensis</name>
    <dbReference type="NCBI Taxonomy" id="2604832"/>
    <lineage>
        <taxon>Bacteria</taxon>
        <taxon>Pseudomonadati</taxon>
        <taxon>Pseudomonadota</taxon>
        <taxon>Gammaproteobacteria</taxon>
        <taxon>Pseudomonadales</taxon>
        <taxon>Pseudomonadaceae</taxon>
        <taxon>Metapseudomonas</taxon>
    </lineage>
</organism>
<comment type="similarity">
    <text evidence="1">Belongs to the LysR transcriptional regulatory family.</text>
</comment>
<reference evidence="3 4" key="1">
    <citation type="submission" date="2019-08" db="EMBL/GenBank/DDBJ databases">
        <title>Whole-genome Sequencing of e-waste polymer degrading bacterium Pseudomonas sp. strain PE08.</title>
        <authorList>
            <person name="Kirdat K."/>
            <person name="Debbarma P."/>
            <person name="Narawade N."/>
            <person name="Suyal D."/>
            <person name="Thorat V."/>
            <person name="Shouche Y."/>
            <person name="Goel R."/>
            <person name="Yadav A."/>
        </authorList>
    </citation>
    <scope>NUCLEOTIDE SEQUENCE [LARGE SCALE GENOMIC DNA]</scope>
    <source>
        <strain evidence="3 4">PE08</strain>
    </source>
</reference>